<accession>A0A8S2KYW2</accession>
<evidence type="ECO:0000256" key="2">
    <source>
        <dbReference type="ARBA" id="ARBA00006826"/>
    </source>
</evidence>
<feature type="domain" description="PH" evidence="10">
    <location>
        <begin position="1536"/>
        <end position="1645"/>
    </location>
</feature>
<dbReference type="GO" id="GO:0005856">
    <property type="term" value="C:cytoskeleton"/>
    <property type="evidence" value="ECO:0007669"/>
    <property type="project" value="UniProtKB-SubCell"/>
</dbReference>
<evidence type="ECO:0000313" key="12">
    <source>
        <dbReference type="EMBL" id="CAF3861973.1"/>
    </source>
</evidence>
<evidence type="ECO:0000259" key="10">
    <source>
        <dbReference type="PROSITE" id="PS50003"/>
    </source>
</evidence>
<dbReference type="CDD" id="cd10571">
    <property type="entry name" value="PH_beta_spectrin"/>
    <property type="match status" value="1"/>
</dbReference>
<evidence type="ECO:0000256" key="6">
    <source>
        <dbReference type="ARBA" id="ARBA00023203"/>
    </source>
</evidence>
<dbReference type="GO" id="GO:0016020">
    <property type="term" value="C:membrane"/>
    <property type="evidence" value="ECO:0007669"/>
    <property type="project" value="UniProtKB-ARBA"/>
</dbReference>
<feature type="region of interest" description="Disordered" evidence="9">
    <location>
        <begin position="1473"/>
        <end position="1534"/>
    </location>
</feature>
<comment type="subcellular location">
    <subcellularLocation>
        <location evidence="1">Cytoplasm</location>
        <location evidence="1">Cytoskeleton</location>
    </subcellularLocation>
</comment>
<feature type="region of interest" description="Disordered" evidence="9">
    <location>
        <begin position="1657"/>
        <end position="1744"/>
    </location>
</feature>
<evidence type="ECO:0000256" key="3">
    <source>
        <dbReference type="ARBA" id="ARBA00022467"/>
    </source>
</evidence>
<dbReference type="InterPro" id="IPR001849">
    <property type="entry name" value="PH_domain"/>
</dbReference>
<dbReference type="InterPro" id="IPR001605">
    <property type="entry name" value="PH_dom-spectrin-type"/>
</dbReference>
<dbReference type="InterPro" id="IPR002017">
    <property type="entry name" value="Spectrin_repeat"/>
</dbReference>
<keyword evidence="4" id="KW-0963">Cytoplasm</keyword>
<dbReference type="GO" id="GO:0051693">
    <property type="term" value="P:actin filament capping"/>
    <property type="evidence" value="ECO:0007669"/>
    <property type="project" value="UniProtKB-KW"/>
</dbReference>
<dbReference type="Pfam" id="PF15410">
    <property type="entry name" value="PH_9"/>
    <property type="match status" value="1"/>
</dbReference>
<dbReference type="SUPFAM" id="SSF50729">
    <property type="entry name" value="PH domain-like"/>
    <property type="match status" value="1"/>
</dbReference>
<dbReference type="InterPro" id="IPR011993">
    <property type="entry name" value="PH-like_dom_sf"/>
</dbReference>
<evidence type="ECO:0000256" key="4">
    <source>
        <dbReference type="ARBA" id="ARBA00022490"/>
    </source>
</evidence>
<dbReference type="Gene3D" id="2.30.29.30">
    <property type="entry name" value="Pleckstrin-homology domain (PH domain)/Phosphotyrosine-binding domain (PTB)"/>
    <property type="match status" value="1"/>
</dbReference>
<name>A0A8S2KYW2_9BILA</name>
<reference evidence="12" key="1">
    <citation type="submission" date="2021-02" db="EMBL/GenBank/DDBJ databases">
        <authorList>
            <person name="Nowell W R."/>
        </authorList>
    </citation>
    <scope>NUCLEOTIDE SEQUENCE</scope>
</reference>
<dbReference type="InterPro" id="IPR041681">
    <property type="entry name" value="PH_9"/>
</dbReference>
<evidence type="ECO:0000256" key="5">
    <source>
        <dbReference type="ARBA" id="ARBA00022737"/>
    </source>
</evidence>
<dbReference type="GO" id="GO:0005737">
    <property type="term" value="C:cytoplasm"/>
    <property type="evidence" value="ECO:0007669"/>
    <property type="project" value="UniProtKB-ARBA"/>
</dbReference>
<feature type="compositionally biased region" description="Low complexity" evidence="9">
    <location>
        <begin position="1663"/>
        <end position="1694"/>
    </location>
</feature>
<dbReference type="EMBL" id="CAJOBH010001567">
    <property type="protein sequence ID" value="CAF3861973.1"/>
    <property type="molecule type" value="Genomic_DNA"/>
</dbReference>
<dbReference type="Gene3D" id="1.20.58.60">
    <property type="match status" value="10"/>
</dbReference>
<evidence type="ECO:0000256" key="8">
    <source>
        <dbReference type="SAM" id="Coils"/>
    </source>
</evidence>
<keyword evidence="3" id="KW-0117">Actin capping</keyword>
<evidence type="ECO:0000313" key="13">
    <source>
        <dbReference type="Proteomes" id="UP000681967"/>
    </source>
</evidence>
<dbReference type="FunFam" id="1.20.58.60:FF:000028">
    <property type="entry name" value="Spectrin beta chain"/>
    <property type="match status" value="1"/>
</dbReference>
<feature type="compositionally biased region" description="Basic residues" evidence="9">
    <location>
        <begin position="1731"/>
        <end position="1744"/>
    </location>
</feature>
<proteinExistence type="inferred from homology"/>
<dbReference type="SMART" id="SM00150">
    <property type="entry name" value="SPEC"/>
    <property type="match status" value="13"/>
</dbReference>
<dbReference type="PRINTS" id="PR00683">
    <property type="entry name" value="SPECTRINPH"/>
</dbReference>
<dbReference type="FunFam" id="1.20.58.60:FF:000059">
    <property type="entry name" value="Spectrin beta chain"/>
    <property type="match status" value="1"/>
</dbReference>
<dbReference type="FunFam" id="1.20.58.60:FF:000011">
    <property type="entry name" value="Spectrin beta chain"/>
    <property type="match status" value="1"/>
</dbReference>
<dbReference type="SMART" id="SM00233">
    <property type="entry name" value="PH"/>
    <property type="match status" value="1"/>
</dbReference>
<gene>
    <name evidence="12" type="ORF">BYL167_LOCUS6435</name>
    <name evidence="11" type="ORF">GIL414_LOCUS2998</name>
</gene>
<keyword evidence="6" id="KW-0009">Actin-binding</keyword>
<feature type="compositionally biased region" description="Low complexity" evidence="9">
    <location>
        <begin position="1715"/>
        <end position="1730"/>
    </location>
</feature>
<dbReference type="Proteomes" id="UP000681720">
    <property type="component" value="Unassembled WGS sequence"/>
</dbReference>
<dbReference type="PANTHER" id="PTHR11915">
    <property type="entry name" value="SPECTRIN/FILAMIN RELATED CYTOSKELETAL PROTEIN"/>
    <property type="match status" value="1"/>
</dbReference>
<dbReference type="InterPro" id="IPR018159">
    <property type="entry name" value="Spectrin/alpha-actinin"/>
</dbReference>
<feature type="coiled-coil region" evidence="8">
    <location>
        <begin position="1203"/>
        <end position="1230"/>
    </location>
</feature>
<evidence type="ECO:0000256" key="7">
    <source>
        <dbReference type="ARBA" id="ARBA00023212"/>
    </source>
</evidence>
<feature type="compositionally biased region" description="Basic and acidic residues" evidence="9">
    <location>
        <begin position="1473"/>
        <end position="1499"/>
    </location>
</feature>
<dbReference type="FunFam" id="1.20.58.60:FF:000019">
    <property type="entry name" value="Spectrin beta chain"/>
    <property type="match status" value="1"/>
</dbReference>
<comment type="caution">
    <text evidence="12">The sequence shown here is derived from an EMBL/GenBank/DDBJ whole genome shotgun (WGS) entry which is preliminary data.</text>
</comment>
<evidence type="ECO:0000256" key="9">
    <source>
        <dbReference type="SAM" id="MobiDB-lite"/>
    </source>
</evidence>
<dbReference type="GO" id="GO:0005543">
    <property type="term" value="F:phospholipid binding"/>
    <property type="evidence" value="ECO:0007669"/>
    <property type="project" value="InterPro"/>
</dbReference>
<dbReference type="Pfam" id="PF00435">
    <property type="entry name" value="Spectrin"/>
    <property type="match status" value="12"/>
</dbReference>
<feature type="coiled-coil region" evidence="8">
    <location>
        <begin position="1406"/>
        <end position="1436"/>
    </location>
</feature>
<feature type="compositionally biased region" description="Polar residues" evidence="9">
    <location>
        <begin position="1695"/>
        <end position="1714"/>
    </location>
</feature>
<keyword evidence="8" id="KW-0175">Coiled coil</keyword>
<protein>
    <recommendedName>
        <fullName evidence="10">PH domain-containing protein</fullName>
    </recommendedName>
</protein>
<dbReference type="GO" id="GO:0003779">
    <property type="term" value="F:actin binding"/>
    <property type="evidence" value="ECO:0007669"/>
    <property type="project" value="UniProtKB-KW"/>
</dbReference>
<dbReference type="PROSITE" id="PS50003">
    <property type="entry name" value="PH_DOMAIN"/>
    <property type="match status" value="1"/>
</dbReference>
<dbReference type="EMBL" id="CAJOBJ010000624">
    <property type="protein sequence ID" value="CAF3834375.1"/>
    <property type="molecule type" value="Genomic_DNA"/>
</dbReference>
<keyword evidence="5" id="KW-0677">Repeat</keyword>
<feature type="coiled-coil region" evidence="8">
    <location>
        <begin position="867"/>
        <end position="934"/>
    </location>
</feature>
<dbReference type="CDD" id="cd00176">
    <property type="entry name" value="SPEC"/>
    <property type="match status" value="8"/>
</dbReference>
<dbReference type="FunFam" id="2.30.29.30:FF:000024">
    <property type="entry name" value="Spectrin beta chain"/>
    <property type="match status" value="1"/>
</dbReference>
<keyword evidence="7" id="KW-0206">Cytoskeleton</keyword>
<comment type="similarity">
    <text evidence="2">Belongs to the spectrin family.</text>
</comment>
<evidence type="ECO:0000256" key="1">
    <source>
        <dbReference type="ARBA" id="ARBA00004245"/>
    </source>
</evidence>
<sequence>MIFGNSMYGQLENLTNHGESMINQGHFAGKKVSERLDMLKLKWDNLIEMSSNRAQSLNQTHDYYQFFSDADDIDTWMLDMLKLVSSEDIGRDELSAQTLIKKHKDTQDLLDNYHKAIEGFKQNNLQTLSAEKQNLPDVQQRLQSIERRYIELLELSKLRKQKLHDALALFRLLADADNVEAWIEEKERFLATLDPTVVNDIEELEVIKHRFDGFERDMNSTASKVAIVGHQARTLVQNDHPNSQEILDRINKLNHNWAQLRRLVDKKRDDLSSTFGVQTFHIECNETISWIQDKIRIVQSTEDLGRDLGGVMTMQRRLSGLERDMAAIQSKLDQLESEASTLEKDHPDEARELRTKIGQINSVWYELKEILRRREESMGEAAELQKFLRDLDHFSAWLTRTQTSVASEDIPNSLNEAEQLLNQHQTIKEEIDRYGPDYAQMKEYGHRVIRDADTTDPQYIFLRERLNALDDGWNELDQMWHQKKNMLTEAMQYQMFVRDSNQAEILLNHQEAYLAREKEQKPKSFDDVEFLLKKHEDFVTTMTANEDKIQGVCSFAQRLCQENHYLGDRILTRASVINDRYASNRQTAIEMQDKLHESLKYFQFIQDCDDLKEWLEMKSLQAQDDTYRDSPNIHTKYLRHQAFQAEITSNKERLLALKRHAEQLRDEHPQQLDFTVIDQRINELDEAWSQLEDITREKGERLFDANRSKLFQQSINNLDEFMLNIEKHLYAGESTAAPTDFTDGQPLSVTTLEPLENNLTATNILLLKQTTIEEELLKRQQQVDELRVQAEKLKQIEPEKSEEIDTKRLQVEEKFSQLLLPLEQKKLRLKQQKHLHQYMRDIEDEQIWLSEKRHLLQTYADLIFHDKQQTLMNIQLLKRKNESLLKEIENHEQRLLEHLNSECTRISQDYPTRADEFQERLQQLSDNYIELKETIKTRREHLELLENIHQYYYDLSEAEAWLGEQELYMMSEERGKDELSTQTFIRKQQTMEQTIENYSDILRELGDRAKSLIQDLEQSSLSRDLINENHELINKRQTQLDKLYASLKDLSVERRQRLDETLKLYRLHREIDDLEQWISDRELIAGSHELGQDFEHVSMLLDRFAAFAQETEQIGNERLQHANEMIDLLIANGHVDSAQIAELKDTLNESYQDLLEMIETRLQSLKASWELQKFLHDCKEILLTMQERKNAIPDEIGRDQQSVQQLLRKHQQFETELVLLAQDIQRIQQESKRLHGRYAGEKETEIKQKEVDVLTQWKSLQQFVDQRKRLLNDYEDLHRFFNLTRDLNMWMDVMIRQMNNSLKPRDVSGVDLLMNNHQSLKAEIDARQENFTMCINLGKDLLNRRHARSSEVKDKCVQLSMLRDRLEDTWNERWDYLQVILDVYQFARDAAIAETWLIAQESYLTNEELGETLDQVENLIKRHEQFEKSLMAQEDRFNALRNLTQLEKKRQLPPSEPRQSRLPIYLEEFKTWEERDAERPSTSPDKSKLRSTTAEEKTVTDGSGRPTTLPDKQRSSQEYESISGKQRRSESAAHLPTIKEGFLSRKHEWEGHERKATHRAWEKFYCALTSKGLSFFKDSKHLKTGRTVNDDLNFDSSTSVAQATDYRKKTNVFRLKLSGGNEYLFHSKDDTEMNEWIISINSCISSIPTVSSTTTQMPSVALTSPPTVITSSSSSTSSPKHQQQQQPVMTTSSSGVEMTQAPTSTEQKSRTLPLQSSTSTESTSAQQATSGKKKSGGFFSIKRK</sequence>
<organism evidence="12 13">
    <name type="scientific">Rotaria magnacalcarata</name>
    <dbReference type="NCBI Taxonomy" id="392030"/>
    <lineage>
        <taxon>Eukaryota</taxon>
        <taxon>Metazoa</taxon>
        <taxon>Spiralia</taxon>
        <taxon>Gnathifera</taxon>
        <taxon>Rotifera</taxon>
        <taxon>Eurotatoria</taxon>
        <taxon>Bdelloidea</taxon>
        <taxon>Philodinida</taxon>
        <taxon>Philodinidae</taxon>
        <taxon>Rotaria</taxon>
    </lineage>
</organism>
<dbReference type="Proteomes" id="UP000681967">
    <property type="component" value="Unassembled WGS sequence"/>
</dbReference>
<feature type="coiled-coil region" evidence="8">
    <location>
        <begin position="311"/>
        <end position="352"/>
    </location>
</feature>
<evidence type="ECO:0000313" key="11">
    <source>
        <dbReference type="EMBL" id="CAF3834375.1"/>
    </source>
</evidence>
<dbReference type="SUPFAM" id="SSF46966">
    <property type="entry name" value="Spectrin repeat"/>
    <property type="match status" value="11"/>
</dbReference>